<evidence type="ECO:0000256" key="10">
    <source>
        <dbReference type="ARBA" id="ARBA00023163"/>
    </source>
</evidence>
<dbReference type="AlphaFoldDB" id="M8DGJ0"/>
<accession>M8DGJ0</accession>
<dbReference type="Proteomes" id="UP000012081">
    <property type="component" value="Unassembled WGS sequence"/>
</dbReference>
<dbReference type="GO" id="GO:0003677">
    <property type="term" value="F:DNA binding"/>
    <property type="evidence" value="ECO:0007669"/>
    <property type="project" value="UniProtKB-KW"/>
</dbReference>
<dbReference type="InterPro" id="IPR015424">
    <property type="entry name" value="PyrdxlP-dep_Trfase"/>
</dbReference>
<evidence type="ECO:0000256" key="3">
    <source>
        <dbReference type="ARBA" id="ARBA00007441"/>
    </source>
</evidence>
<evidence type="ECO:0000256" key="4">
    <source>
        <dbReference type="ARBA" id="ARBA00011738"/>
    </source>
</evidence>
<dbReference type="GO" id="GO:0003700">
    <property type="term" value="F:DNA-binding transcription factor activity"/>
    <property type="evidence" value="ECO:0007669"/>
    <property type="project" value="InterPro"/>
</dbReference>
<comment type="cofactor">
    <cofactor evidence="1">
        <name>pyridoxal 5'-phosphate</name>
        <dbReference type="ChEBI" id="CHEBI:597326"/>
    </cofactor>
</comment>
<dbReference type="Gene3D" id="3.90.1150.10">
    <property type="entry name" value="Aspartate Aminotransferase, domain 1"/>
    <property type="match status" value="1"/>
</dbReference>
<dbReference type="PATRIC" id="fig|1300222.3.peg.2699"/>
<comment type="similarity">
    <text evidence="3">Belongs to the class-I pyridoxal-phosphate-dependent aminotransferase family.</text>
</comment>
<dbReference type="InterPro" id="IPR036390">
    <property type="entry name" value="WH_DNA-bd_sf"/>
</dbReference>
<protein>
    <submittedName>
        <fullName evidence="12">Transcriptional regulator</fullName>
    </submittedName>
</protein>
<evidence type="ECO:0000313" key="13">
    <source>
        <dbReference type="Proteomes" id="UP000012081"/>
    </source>
</evidence>
<dbReference type="InterPro" id="IPR004839">
    <property type="entry name" value="Aminotransferase_I/II_large"/>
</dbReference>
<dbReference type="SUPFAM" id="SSF53383">
    <property type="entry name" value="PLP-dependent transferases"/>
    <property type="match status" value="1"/>
</dbReference>
<dbReference type="PANTHER" id="PTHR46577:SF2">
    <property type="entry name" value="TRANSCRIPTIONAL REGULATORY PROTEIN"/>
    <property type="match status" value="1"/>
</dbReference>
<dbReference type="InterPro" id="IPR051446">
    <property type="entry name" value="HTH_trans_reg/aminotransferase"/>
</dbReference>
<reference evidence="12 13" key="1">
    <citation type="submission" date="2013-03" db="EMBL/GenBank/DDBJ databases">
        <title>Assembly of a new bacterial strain Brevibacillus borstelensis AK1.</title>
        <authorList>
            <person name="Rajan I."/>
            <person name="PoliReddy D."/>
            <person name="Sugumar T."/>
            <person name="Rathinam K."/>
            <person name="Alqarawi S."/>
            <person name="Khalil A.B."/>
            <person name="Sivakumar N."/>
        </authorList>
    </citation>
    <scope>NUCLEOTIDE SEQUENCE [LARGE SCALE GENOMIC DNA]</scope>
    <source>
        <strain evidence="12 13">AK1</strain>
    </source>
</reference>
<dbReference type="OrthoDB" id="9802601at2"/>
<organism evidence="12 13">
    <name type="scientific">Brevibacillus borstelensis AK1</name>
    <dbReference type="NCBI Taxonomy" id="1300222"/>
    <lineage>
        <taxon>Bacteria</taxon>
        <taxon>Bacillati</taxon>
        <taxon>Bacillota</taxon>
        <taxon>Bacilli</taxon>
        <taxon>Bacillales</taxon>
        <taxon>Paenibacillaceae</taxon>
        <taxon>Brevibacillus</taxon>
    </lineage>
</organism>
<dbReference type="PROSITE" id="PS50949">
    <property type="entry name" value="HTH_GNTR"/>
    <property type="match status" value="1"/>
</dbReference>
<dbReference type="FunFam" id="3.40.640.10:FF:000053">
    <property type="entry name" value="Aminotransferase, class I"/>
    <property type="match status" value="1"/>
</dbReference>
<keyword evidence="7" id="KW-0663">Pyridoxal phosphate</keyword>
<keyword evidence="8" id="KW-0805">Transcription regulation</keyword>
<dbReference type="Pfam" id="PF00392">
    <property type="entry name" value="GntR"/>
    <property type="match status" value="1"/>
</dbReference>
<dbReference type="GO" id="GO:0008483">
    <property type="term" value="F:transaminase activity"/>
    <property type="evidence" value="ECO:0007669"/>
    <property type="project" value="UniProtKB-KW"/>
</dbReference>
<dbReference type="Gene3D" id="1.10.10.10">
    <property type="entry name" value="Winged helix-like DNA-binding domain superfamily/Winged helix DNA-binding domain"/>
    <property type="match status" value="1"/>
</dbReference>
<dbReference type="SUPFAM" id="SSF46785">
    <property type="entry name" value="Winged helix' DNA-binding domain"/>
    <property type="match status" value="1"/>
</dbReference>
<proteinExistence type="inferred from homology"/>
<dbReference type="InterPro" id="IPR000524">
    <property type="entry name" value="Tscrpt_reg_HTH_GntR"/>
</dbReference>
<evidence type="ECO:0000256" key="6">
    <source>
        <dbReference type="ARBA" id="ARBA00022679"/>
    </source>
</evidence>
<dbReference type="EMBL" id="APBN01000004">
    <property type="protein sequence ID" value="EMT52557.1"/>
    <property type="molecule type" value="Genomic_DNA"/>
</dbReference>
<feature type="domain" description="HTH gntR-type" evidence="11">
    <location>
        <begin position="17"/>
        <end position="85"/>
    </location>
</feature>
<keyword evidence="13" id="KW-1185">Reference proteome</keyword>
<dbReference type="InterPro" id="IPR036388">
    <property type="entry name" value="WH-like_DNA-bd_sf"/>
</dbReference>
<dbReference type="SMART" id="SM00345">
    <property type="entry name" value="HTH_GNTR"/>
    <property type="match status" value="1"/>
</dbReference>
<dbReference type="STRING" id="1300222.I532_12909"/>
<sequence length="485" mass="54866">MSATHWDQIVLDAVEKEPLYKQISRQIEQMVHEGKLKPGTRLPSERRMAELLKVSRMTITLANEDMKARGIVRSQQGSGTYIMRGPQMERTEQVVTWHADFAYQTGNVNHAMEEIMRFGRDPRLINFAGVGTAPEVHPGIELSQYFAEHLRKNPILLQLPAPTQGYEPLRIDACKWLEESGIHADPKEIMIVSGAMQGLDLISRLFLAPGDYVIMEDPGFLAASDAFTATGAKILRITLDQEGIRIDNLENLLMQFPVKFIYVNPTFHNPTGVTMSLKRRKDLLVLAKKYRVPIVEDDPFSLIYFGKKPVPPLKALDQDNYVIHLQSFSKYLFPSLRVALLVAPEGIISNLSTIKQRIDLHSNNLTQIAVHAYLTEGRLSVHAARLRQAYSARLSLIREIVKDMPEIRCSMPEGGVFLWCRIPSQVRAERLLQTALRKGVSFVPGNWMSGVGLGENYLRLAYTQPSLDLLKTGFEMIREAISEYQ</sequence>
<dbReference type="RefSeq" id="WP_003388698.1">
    <property type="nucleotide sequence ID" value="NZ_APBN01000004.1"/>
</dbReference>
<dbReference type="Pfam" id="PF00155">
    <property type="entry name" value="Aminotran_1_2"/>
    <property type="match status" value="1"/>
</dbReference>
<keyword evidence="9" id="KW-0238">DNA-binding</keyword>
<dbReference type="InterPro" id="IPR015421">
    <property type="entry name" value="PyrdxlP-dep_Trfase_major"/>
</dbReference>
<evidence type="ECO:0000256" key="8">
    <source>
        <dbReference type="ARBA" id="ARBA00023015"/>
    </source>
</evidence>
<dbReference type="InterPro" id="IPR015422">
    <property type="entry name" value="PyrdxlP-dep_Trfase_small"/>
</dbReference>
<evidence type="ECO:0000259" key="11">
    <source>
        <dbReference type="PROSITE" id="PS50949"/>
    </source>
</evidence>
<dbReference type="GO" id="GO:0030170">
    <property type="term" value="F:pyridoxal phosphate binding"/>
    <property type="evidence" value="ECO:0007669"/>
    <property type="project" value="InterPro"/>
</dbReference>
<gene>
    <name evidence="12" type="ORF">I532_12909</name>
</gene>
<evidence type="ECO:0000256" key="7">
    <source>
        <dbReference type="ARBA" id="ARBA00022898"/>
    </source>
</evidence>
<comment type="caution">
    <text evidence="12">The sequence shown here is derived from an EMBL/GenBank/DDBJ whole genome shotgun (WGS) entry which is preliminary data.</text>
</comment>
<evidence type="ECO:0000313" key="12">
    <source>
        <dbReference type="EMBL" id="EMT52557.1"/>
    </source>
</evidence>
<keyword evidence="6" id="KW-0808">Transferase</keyword>
<evidence type="ECO:0000256" key="9">
    <source>
        <dbReference type="ARBA" id="ARBA00023125"/>
    </source>
</evidence>
<dbReference type="Gene3D" id="3.40.640.10">
    <property type="entry name" value="Type I PLP-dependent aspartate aminotransferase-like (Major domain)"/>
    <property type="match status" value="1"/>
</dbReference>
<keyword evidence="5" id="KW-0032">Aminotransferase</keyword>
<evidence type="ECO:0000256" key="5">
    <source>
        <dbReference type="ARBA" id="ARBA00022576"/>
    </source>
</evidence>
<dbReference type="PANTHER" id="PTHR46577">
    <property type="entry name" value="HTH-TYPE TRANSCRIPTIONAL REGULATORY PROTEIN GABR"/>
    <property type="match status" value="1"/>
</dbReference>
<dbReference type="CDD" id="cd00609">
    <property type="entry name" value="AAT_like"/>
    <property type="match status" value="1"/>
</dbReference>
<evidence type="ECO:0000256" key="2">
    <source>
        <dbReference type="ARBA" id="ARBA00005384"/>
    </source>
</evidence>
<comment type="subunit">
    <text evidence="4">Homodimer.</text>
</comment>
<keyword evidence="10" id="KW-0804">Transcription</keyword>
<dbReference type="GeneID" id="89497370"/>
<evidence type="ECO:0000256" key="1">
    <source>
        <dbReference type="ARBA" id="ARBA00001933"/>
    </source>
</evidence>
<name>M8DGJ0_9BACL</name>
<dbReference type="CDD" id="cd07377">
    <property type="entry name" value="WHTH_GntR"/>
    <property type="match status" value="1"/>
</dbReference>
<comment type="similarity">
    <text evidence="2">In the C-terminal section; belongs to the class-I pyridoxal-phosphate-dependent aminotransferase family.</text>
</comment>
<dbReference type="PRINTS" id="PR00035">
    <property type="entry name" value="HTHGNTR"/>
</dbReference>